<keyword evidence="2" id="KW-1185">Reference proteome</keyword>
<dbReference type="EMBL" id="KQ976692">
    <property type="protein sequence ID" value="KYM77751.1"/>
    <property type="molecule type" value="Genomic_DNA"/>
</dbReference>
<reference evidence="1 2" key="1">
    <citation type="submission" date="2015-09" db="EMBL/GenBank/DDBJ databases">
        <title>Atta colombica WGS genome.</title>
        <authorList>
            <person name="Nygaard S."/>
            <person name="Hu H."/>
            <person name="Boomsma J."/>
            <person name="Zhang G."/>
        </authorList>
    </citation>
    <scope>NUCLEOTIDE SEQUENCE [LARGE SCALE GENOMIC DNA]</scope>
    <source>
        <strain evidence="1">Treedump-2</strain>
        <tissue evidence="1">Whole body</tissue>
    </source>
</reference>
<gene>
    <name evidence="1" type="ORF">ALC53_11762</name>
</gene>
<dbReference type="AlphaFoldDB" id="A0A195AZW7"/>
<evidence type="ECO:0000313" key="2">
    <source>
        <dbReference type="Proteomes" id="UP000078540"/>
    </source>
</evidence>
<name>A0A195AZW7_9HYME</name>
<dbReference type="Proteomes" id="UP000078540">
    <property type="component" value="Unassembled WGS sequence"/>
</dbReference>
<sequence length="117" mass="13267">MYNNPLLYMYNNPFITNPFWTRSNKNSMLMKHGYQGVEYFLAISIKIKDIAHYSTQRSPRAPKKSLPKNGKPGLFANTIILKSGCMDMLFALGALPLTRGTIRLPSDRIISPDSTRV</sequence>
<protein>
    <submittedName>
        <fullName evidence="1">Uncharacterized protein</fullName>
    </submittedName>
</protein>
<accession>A0A195AZW7</accession>
<organism evidence="1 2">
    <name type="scientific">Atta colombica</name>
    <dbReference type="NCBI Taxonomy" id="520822"/>
    <lineage>
        <taxon>Eukaryota</taxon>
        <taxon>Metazoa</taxon>
        <taxon>Ecdysozoa</taxon>
        <taxon>Arthropoda</taxon>
        <taxon>Hexapoda</taxon>
        <taxon>Insecta</taxon>
        <taxon>Pterygota</taxon>
        <taxon>Neoptera</taxon>
        <taxon>Endopterygota</taxon>
        <taxon>Hymenoptera</taxon>
        <taxon>Apocrita</taxon>
        <taxon>Aculeata</taxon>
        <taxon>Formicoidea</taxon>
        <taxon>Formicidae</taxon>
        <taxon>Myrmicinae</taxon>
        <taxon>Atta</taxon>
    </lineage>
</organism>
<proteinExistence type="predicted"/>
<evidence type="ECO:0000313" key="1">
    <source>
        <dbReference type="EMBL" id="KYM77751.1"/>
    </source>
</evidence>